<protein>
    <submittedName>
        <fullName evidence="1">Uncharacterized protein</fullName>
    </submittedName>
</protein>
<dbReference type="AlphaFoldDB" id="A0AAV2CRT1"/>
<keyword evidence="2" id="KW-1185">Reference proteome</keyword>
<reference evidence="1 2" key="1">
    <citation type="submission" date="2024-04" db="EMBL/GenBank/DDBJ databases">
        <authorList>
            <person name="Fracassetti M."/>
        </authorList>
    </citation>
    <scope>NUCLEOTIDE SEQUENCE [LARGE SCALE GENOMIC DNA]</scope>
</reference>
<name>A0AAV2CRT1_9ROSI</name>
<sequence length="77" mass="7799">MAMISSAIGVGSIPIPSQGPPASQPTRFEVSCPRVAADFVPVSVLVVPVSVAVFSTACSATVCDLVMAIILRCPPSV</sequence>
<evidence type="ECO:0000313" key="1">
    <source>
        <dbReference type="EMBL" id="CAL1359122.1"/>
    </source>
</evidence>
<organism evidence="1 2">
    <name type="scientific">Linum trigynum</name>
    <dbReference type="NCBI Taxonomy" id="586398"/>
    <lineage>
        <taxon>Eukaryota</taxon>
        <taxon>Viridiplantae</taxon>
        <taxon>Streptophyta</taxon>
        <taxon>Embryophyta</taxon>
        <taxon>Tracheophyta</taxon>
        <taxon>Spermatophyta</taxon>
        <taxon>Magnoliopsida</taxon>
        <taxon>eudicotyledons</taxon>
        <taxon>Gunneridae</taxon>
        <taxon>Pentapetalae</taxon>
        <taxon>rosids</taxon>
        <taxon>fabids</taxon>
        <taxon>Malpighiales</taxon>
        <taxon>Linaceae</taxon>
        <taxon>Linum</taxon>
    </lineage>
</organism>
<dbReference type="EMBL" id="OZ034814">
    <property type="protein sequence ID" value="CAL1359122.1"/>
    <property type="molecule type" value="Genomic_DNA"/>
</dbReference>
<gene>
    <name evidence="1" type="ORF">LTRI10_LOCUS6629</name>
</gene>
<proteinExistence type="predicted"/>
<evidence type="ECO:0000313" key="2">
    <source>
        <dbReference type="Proteomes" id="UP001497516"/>
    </source>
</evidence>
<accession>A0AAV2CRT1</accession>
<dbReference type="Proteomes" id="UP001497516">
    <property type="component" value="Chromosome 10"/>
</dbReference>